<comment type="caution">
    <text evidence="2">The sequence shown here is derived from an EMBL/GenBank/DDBJ whole genome shotgun (WGS) entry which is preliminary data.</text>
</comment>
<gene>
    <name evidence="2" type="ORF">O3P16_11650</name>
</gene>
<dbReference type="PANTHER" id="PTHR37833:SF1">
    <property type="entry name" value="SIGNAL PEPTIDE PROTEIN"/>
    <property type="match status" value="1"/>
</dbReference>
<evidence type="ECO:0000313" key="2">
    <source>
        <dbReference type="EMBL" id="MDA3615465.1"/>
    </source>
</evidence>
<keyword evidence="1" id="KW-0732">Signal</keyword>
<protein>
    <submittedName>
        <fullName evidence="2">DUF1573 domain-containing protein</fullName>
    </submittedName>
</protein>
<dbReference type="InterPro" id="IPR011467">
    <property type="entry name" value="DUF1573"/>
</dbReference>
<dbReference type="Gene3D" id="2.60.40.10">
    <property type="entry name" value="Immunoglobulins"/>
    <property type="match status" value="1"/>
</dbReference>
<dbReference type="Pfam" id="PF07610">
    <property type="entry name" value="DUF1573"/>
    <property type="match status" value="1"/>
</dbReference>
<proteinExistence type="predicted"/>
<evidence type="ECO:0000313" key="3">
    <source>
        <dbReference type="Proteomes" id="UP001210231"/>
    </source>
</evidence>
<dbReference type="Proteomes" id="UP001210231">
    <property type="component" value="Unassembled WGS sequence"/>
</dbReference>
<feature type="signal peptide" evidence="1">
    <location>
        <begin position="1"/>
        <end position="22"/>
    </location>
</feature>
<evidence type="ECO:0000256" key="1">
    <source>
        <dbReference type="SAM" id="SignalP"/>
    </source>
</evidence>
<feature type="chain" id="PRO_5045721815" evidence="1">
    <location>
        <begin position="23"/>
        <end position="146"/>
    </location>
</feature>
<dbReference type="EMBL" id="JAQGEF010000013">
    <property type="protein sequence ID" value="MDA3615465.1"/>
    <property type="molecule type" value="Genomic_DNA"/>
</dbReference>
<reference evidence="2 3" key="1">
    <citation type="submission" date="2022-12" db="EMBL/GenBank/DDBJ databases">
        <title>Chitinophagaceae gen. sp. nov., a new member of the family Chitinophagaceae, isolated from soil in a chemical factory.</title>
        <authorList>
            <person name="Ke Z."/>
        </authorList>
    </citation>
    <scope>NUCLEOTIDE SEQUENCE [LARGE SCALE GENOMIC DNA]</scope>
    <source>
        <strain evidence="2 3">LY-5</strain>
    </source>
</reference>
<organism evidence="2 3">
    <name type="scientific">Polluticaenibacter yanchengensis</name>
    <dbReference type="NCBI Taxonomy" id="3014562"/>
    <lineage>
        <taxon>Bacteria</taxon>
        <taxon>Pseudomonadati</taxon>
        <taxon>Bacteroidota</taxon>
        <taxon>Chitinophagia</taxon>
        <taxon>Chitinophagales</taxon>
        <taxon>Chitinophagaceae</taxon>
        <taxon>Polluticaenibacter</taxon>
    </lineage>
</organism>
<dbReference type="PANTHER" id="PTHR37833">
    <property type="entry name" value="LIPOPROTEIN-RELATED"/>
    <property type="match status" value="1"/>
</dbReference>
<dbReference type="RefSeq" id="WP_407031791.1">
    <property type="nucleotide sequence ID" value="NZ_JAQGEF010000013.1"/>
</dbReference>
<dbReference type="InterPro" id="IPR013783">
    <property type="entry name" value="Ig-like_fold"/>
</dbReference>
<name>A0ABT4UL21_9BACT</name>
<sequence length="146" mass="15041">MKKVFVAILAGFLTLGVSNVNAQTVAGQGKTQEVISLNETNHNFGKVPQGKPVTTTFVINVTGADSLNLEHVQASCGCTTPEFKAGKYAPGSKVEIKVGYNAASVGSFSKPVTIIYNNGQQKVINISGEVESTPAASAPASAGKSL</sequence>
<accession>A0ABT4UL21</accession>
<keyword evidence="3" id="KW-1185">Reference proteome</keyword>